<reference evidence="1 2" key="1">
    <citation type="journal article" date="2018" name="Mol. Biol. Evol.">
        <title>Broad Genomic Sampling Reveals a Smut Pathogenic Ancestry of the Fungal Clade Ustilaginomycotina.</title>
        <authorList>
            <person name="Kijpornyongpan T."/>
            <person name="Mondo S.J."/>
            <person name="Barry K."/>
            <person name="Sandor L."/>
            <person name="Lee J."/>
            <person name="Lipzen A."/>
            <person name="Pangilinan J."/>
            <person name="LaButti K."/>
            <person name="Hainaut M."/>
            <person name="Henrissat B."/>
            <person name="Grigoriev I.V."/>
            <person name="Spatafora J.W."/>
            <person name="Aime M.C."/>
        </authorList>
    </citation>
    <scope>NUCLEOTIDE SEQUENCE [LARGE SCALE GENOMIC DNA]</scope>
    <source>
        <strain evidence="1 2">SA 807</strain>
    </source>
</reference>
<evidence type="ECO:0000313" key="1">
    <source>
        <dbReference type="EMBL" id="PWN46664.1"/>
    </source>
</evidence>
<organism evidence="1 2">
    <name type="scientific">Violaceomyces palustris</name>
    <dbReference type="NCBI Taxonomy" id="1673888"/>
    <lineage>
        <taxon>Eukaryota</taxon>
        <taxon>Fungi</taxon>
        <taxon>Dikarya</taxon>
        <taxon>Basidiomycota</taxon>
        <taxon>Ustilaginomycotina</taxon>
        <taxon>Ustilaginomycetes</taxon>
        <taxon>Violaceomycetales</taxon>
        <taxon>Violaceomycetaceae</taxon>
        <taxon>Violaceomyces</taxon>
    </lineage>
</organism>
<protein>
    <submittedName>
        <fullName evidence="1">Uncharacterized protein</fullName>
    </submittedName>
</protein>
<accession>A0ACD0NLK4</accession>
<gene>
    <name evidence="1" type="ORF">IE53DRAFT_322548</name>
</gene>
<proteinExistence type="predicted"/>
<keyword evidence="2" id="KW-1185">Reference proteome</keyword>
<sequence length="708" mass="74048">MHEENSPSHPEQYSLAGSASFGGNAYPSSAGANVAPVYSLEALEMMKRASSQSFDAQAGLGGLATLPSSADASGKKARFVSEGNIPSVNQQGFMSSPGMLGSYGGSMPASAPPNAQSNFLGNLNGQQSQIYSGVNLHQGISNGSNGSRSFSANMTMSANSMAGAYNGPVGGNPGSPHFIVGAGGLTPQSGLYGGFPGGFATSPAFMPNVGLLSGVQGQVGQGSTMGRTVYVGNLPADASVDELLNLVKFGPIENVRLLPEKNCAFISFLDGGTAAAFHADACVKKVSLHNQELKVGWGKPSACPAPVMMAVQQNQATRNVYLGQLDEDVTEQTLRDDLARFGPIDQVKIVRDKNIGFVHFLSIQTAMKVVSTLPTEPAWAGKRVNYGKDRCAYVPKSQQQNQAHNNQAAAMGMAAAASLGYPTAYPAAGAFGPGSSPMDDQGRSPAGSVFGPAAAMMGANVSALTQIGNRTVYLGNIHPETTTEEICNHIRGGILQNIRYIPEKHIAFVTFVDPNTALAFFHLASYSGIMIHNRRLKIGWGKHSGPLSPAIAMAVQAGGSRNVYIGNIDDPETLNEDKIRDDFSQYGEIEMVNSLREKNCAFANFTNIQSAIKCIEGMKNHPDYQTVKIAYGKDRCGNPPRSGGIGGGGGTRKASGSLSPDANNSIHHANVGDDTMVTASESVGDVTSAMEGIKVTPEDIQVEAVPVM</sequence>
<name>A0ACD0NLK4_9BASI</name>
<evidence type="ECO:0000313" key="2">
    <source>
        <dbReference type="Proteomes" id="UP000245626"/>
    </source>
</evidence>
<dbReference type="Proteomes" id="UP000245626">
    <property type="component" value="Unassembled WGS sequence"/>
</dbReference>
<dbReference type="EMBL" id="KZ820793">
    <property type="protein sequence ID" value="PWN46664.1"/>
    <property type="molecule type" value="Genomic_DNA"/>
</dbReference>